<evidence type="ECO:0000256" key="1">
    <source>
        <dbReference type="SAM" id="SignalP"/>
    </source>
</evidence>
<dbReference type="SUPFAM" id="SSF53850">
    <property type="entry name" value="Periplasmic binding protein-like II"/>
    <property type="match status" value="1"/>
</dbReference>
<organism evidence="3 4">
    <name type="scientific">Candidatus Rhodoluna planktonica</name>
    <dbReference type="NCBI Taxonomy" id="535712"/>
    <lineage>
        <taxon>Bacteria</taxon>
        <taxon>Bacillati</taxon>
        <taxon>Actinomycetota</taxon>
        <taxon>Actinomycetes</taxon>
        <taxon>Micrococcales</taxon>
        <taxon>Microbacteriaceae</taxon>
        <taxon>Luna cluster</taxon>
        <taxon>Luna-1 subcluster</taxon>
        <taxon>Rhodoluna</taxon>
    </lineage>
</organism>
<name>A0A1D9DZL6_9MICO</name>
<dbReference type="EMBL" id="CP015208">
    <property type="protein sequence ID" value="AOY56246.1"/>
    <property type="molecule type" value="Genomic_DNA"/>
</dbReference>
<dbReference type="KEGG" id="rpla:A4Z71_04610"/>
<dbReference type="InterPro" id="IPR024370">
    <property type="entry name" value="PBP_domain"/>
</dbReference>
<dbReference type="Proteomes" id="UP000243784">
    <property type="component" value="Chromosome"/>
</dbReference>
<keyword evidence="4" id="KW-1185">Reference proteome</keyword>
<dbReference type="STRING" id="535712.A4Z71_04610"/>
<sequence>MIRKVTAAIIASAVALGLSACTPPMPPEVLAALAEQEYTCIEGEAQLSVPASTTDMGPGWALAASEACPGMNIAAVADEFENSDLIFGTSAEQFAVCKPSVTVPFAVDGAVLVYSSADGSSVNLTPELVGKIFAGEISDWSAPEITAANSGFELPASPIQINKSASGQNVVAFQAWLDHLGVSLDFSDWETVDPSADDLFSFPEGTLSLVPYSLAAEQLFTPVGIIKDGADPTSAIIADAATLGSAATQFKIEKTANSVSVSYDPSLTPTAAAGQDVASTPYGAVYTHNLAICGEPTLLKRAIAKFILRQDQQGAIAATYFVQIPEFLRVENLRLVSVGLPTPSFNPEDFQQ</sequence>
<feature type="signal peptide" evidence="1">
    <location>
        <begin position="1"/>
        <end position="20"/>
    </location>
</feature>
<evidence type="ECO:0000313" key="3">
    <source>
        <dbReference type="EMBL" id="AOY56246.1"/>
    </source>
</evidence>
<feature type="domain" description="PBP" evidence="2">
    <location>
        <begin position="98"/>
        <end position="187"/>
    </location>
</feature>
<evidence type="ECO:0000313" key="4">
    <source>
        <dbReference type="Proteomes" id="UP000243784"/>
    </source>
</evidence>
<feature type="chain" id="PRO_5039121861" description="PBP domain-containing protein" evidence="1">
    <location>
        <begin position="21"/>
        <end position="352"/>
    </location>
</feature>
<dbReference type="PROSITE" id="PS51257">
    <property type="entry name" value="PROKAR_LIPOPROTEIN"/>
    <property type="match status" value="1"/>
</dbReference>
<protein>
    <recommendedName>
        <fullName evidence="2">PBP domain-containing protein</fullName>
    </recommendedName>
</protein>
<evidence type="ECO:0000259" key="2">
    <source>
        <dbReference type="Pfam" id="PF12849"/>
    </source>
</evidence>
<dbReference type="RefSeq" id="WP_070954754.1">
    <property type="nucleotide sequence ID" value="NZ_CP015208.1"/>
</dbReference>
<dbReference type="Gene3D" id="3.40.190.10">
    <property type="entry name" value="Periplasmic binding protein-like II"/>
    <property type="match status" value="2"/>
</dbReference>
<accession>A0A1D9DZL6</accession>
<dbReference type="AlphaFoldDB" id="A0A1D9DZL6"/>
<gene>
    <name evidence="3" type="ORF">A4Z71_04610</name>
</gene>
<proteinExistence type="predicted"/>
<keyword evidence="1" id="KW-0732">Signal</keyword>
<reference evidence="3 4" key="1">
    <citation type="journal article" date="2016" name="Biochim. Biophys. Acta">
        <title>Photochemical characterization of actinorhodopsin and its functional existence in the natural host.</title>
        <authorList>
            <person name="Nakamura S."/>
            <person name="Kikukawa T."/>
            <person name="Tamogami J."/>
            <person name="Kamiya M."/>
            <person name="Aizawa T."/>
            <person name="Hahn M.W."/>
            <person name="Ihara K."/>
            <person name="Kamo N."/>
            <person name="Demura M."/>
        </authorList>
    </citation>
    <scope>NUCLEOTIDE SEQUENCE [LARGE SCALE GENOMIC DNA]</scope>
    <source>
        <strain evidence="3 4">MWH-Dar1</strain>
    </source>
</reference>
<dbReference type="OrthoDB" id="9801510at2"/>
<dbReference type="Pfam" id="PF12849">
    <property type="entry name" value="PBP_like_2"/>
    <property type="match status" value="1"/>
</dbReference>